<evidence type="ECO:0000313" key="2">
    <source>
        <dbReference type="Proteomes" id="UP000266644"/>
    </source>
</evidence>
<protein>
    <submittedName>
        <fullName evidence="1">Uncharacterized protein</fullName>
    </submittedName>
</protein>
<proteinExistence type="predicted"/>
<organism evidence="1 2">
    <name type="scientific">Bacteroides fragilis</name>
    <dbReference type="NCBI Taxonomy" id="817"/>
    <lineage>
        <taxon>Bacteria</taxon>
        <taxon>Pseudomonadati</taxon>
        <taxon>Bacteroidota</taxon>
        <taxon>Bacteroidia</taxon>
        <taxon>Bacteroidales</taxon>
        <taxon>Bacteroidaceae</taxon>
        <taxon>Bacteroides</taxon>
    </lineage>
</organism>
<reference evidence="1 2" key="1">
    <citation type="submission" date="2018-08" db="EMBL/GenBank/DDBJ databases">
        <title>A genome reference for cultivated species of the human gut microbiota.</title>
        <authorList>
            <person name="Zou Y."/>
            <person name="Xue W."/>
            <person name="Luo G."/>
        </authorList>
    </citation>
    <scope>NUCLEOTIDE SEQUENCE [LARGE SCALE GENOMIC DNA]</scope>
    <source>
        <strain evidence="1 2">AM18-6</strain>
    </source>
</reference>
<name>A0A396C6Q4_BACFG</name>
<accession>A0A396C6Q4</accession>
<dbReference type="RefSeq" id="WP_122330050.1">
    <property type="nucleotide sequence ID" value="NZ_JAQDYY010000001.1"/>
</dbReference>
<dbReference type="Proteomes" id="UP000266644">
    <property type="component" value="Unassembled WGS sequence"/>
</dbReference>
<comment type="caution">
    <text evidence="1">The sequence shown here is derived from an EMBL/GenBank/DDBJ whole genome shotgun (WGS) entry which is preliminary data.</text>
</comment>
<gene>
    <name evidence="1" type="ORF">DW228_06270</name>
</gene>
<sequence length="179" mass="20157">MDIQQFVKENLGKEIAFKNCDNPKGTAIMKGMIVGYDSCRIEILVSYTNDVGWSPAEIIDGDDVVLLHSPLNKSYGYIFHDKIIDSPKTEESVYAPILPITWKGKEYTSKTLVIFKDTKDEEVVTVSIIELEKELIDDETGAPVSNEAEEVDGDIYYYLSKIEMLLPDNDIIAIIEKAQ</sequence>
<dbReference type="AlphaFoldDB" id="A0A396C6Q4"/>
<dbReference type="EMBL" id="QRJE01000008">
    <property type="protein sequence ID" value="RHH14402.1"/>
    <property type="molecule type" value="Genomic_DNA"/>
</dbReference>
<evidence type="ECO:0000313" key="1">
    <source>
        <dbReference type="EMBL" id="RHH14402.1"/>
    </source>
</evidence>